<feature type="region of interest" description="Disordered" evidence="1">
    <location>
        <begin position="362"/>
        <end position="425"/>
    </location>
</feature>
<evidence type="ECO:0000256" key="1">
    <source>
        <dbReference type="SAM" id="MobiDB-lite"/>
    </source>
</evidence>
<sequence length="773" mass="83449">MPVEILLMIVESSDYPLLAYLQFLGLCHTTRVAIRGSPRQLAFDDSTFGQCDEAVEANVVTPDALAAIVGPCVHLVKLSFPTHTPTFSMKRRRGKDASPTPVFSWVDEAFAGHSQLAALELLVDESLFSALSRILSHLTGLKDLNLTLNTGRSLGQPNPAVLLAAAPPGLRALRLRVLRRTSEGESIISNLTRIDFSKVFDTFACLERLELTSCPPAASLRPLAGQLTGLTLVGGDVDELTKVGFCRLADLNLTMVNPDPDDIAKLLAANQSTLQSLALDIELWDEVPFTRLIASLDGLPRLTSFEYHKLYGARPEEFAALSPGLVDRLERLVLNIDIAPPVTIASTRLRVLRLSSSLLRESSADDDSSLSDESSGGYSPRSDDMSSYDSLRSDDGPGDAIPPKKPVRTPDDAAARTHPHGGAMPHAGPALILDCPALVELALPRETSGPGRLVLRCPQLCSLEGLTDGVDLSRSAAMPALTRALQASPQAMQPIWLGQLLAGRPCPRLRELVICHNINTRAPPPPMLQQILGMGSLTRLEMGLQSLVGFPGQLPGQLRHLVATLSGRKSPNGLRVDAACLRTLILRGGPDLADLVIGCCPALVSLRLEMPRLRSVSLAPGAGPSLRSLVIAAGLNQFGDTCGNLPLDPTRLVALLEHPAAAHLRRVVLPEMHKVVPAATPFFWPRLAEALRRLPCLTDLELVRLPPSPNPLPLTCPRLRRLAIRQRARFPAPKKAIALVLDCPMLEELRVPCREFRATCSPGTQPRVIDNSE</sequence>
<reference evidence="2" key="1">
    <citation type="journal article" date="2022" name="bioRxiv">
        <title>Genomics of Preaxostyla Flagellates Illuminates Evolutionary Transitions and the Path Towards Mitochondrial Loss.</title>
        <authorList>
            <person name="Novak L.V.F."/>
            <person name="Treitli S.C."/>
            <person name="Pyrih J."/>
            <person name="Halakuc P."/>
            <person name="Pipaliya S.V."/>
            <person name="Vacek V."/>
            <person name="Brzon O."/>
            <person name="Soukal P."/>
            <person name="Eme L."/>
            <person name="Dacks J.B."/>
            <person name="Karnkowska A."/>
            <person name="Elias M."/>
            <person name="Hampl V."/>
        </authorList>
    </citation>
    <scope>NUCLEOTIDE SEQUENCE</scope>
    <source>
        <strain evidence="2">RCP-MX</strain>
    </source>
</reference>
<gene>
    <name evidence="2" type="ORF">PAPYR_1693</name>
</gene>
<dbReference type="SUPFAM" id="SSF52047">
    <property type="entry name" value="RNI-like"/>
    <property type="match status" value="1"/>
</dbReference>
<dbReference type="InterPro" id="IPR032675">
    <property type="entry name" value="LRR_dom_sf"/>
</dbReference>
<evidence type="ECO:0000313" key="3">
    <source>
        <dbReference type="Proteomes" id="UP001141327"/>
    </source>
</evidence>
<name>A0ABQ8UW60_9EUKA</name>
<dbReference type="SUPFAM" id="SSF52058">
    <property type="entry name" value="L domain-like"/>
    <property type="match status" value="1"/>
</dbReference>
<organism evidence="2 3">
    <name type="scientific">Paratrimastix pyriformis</name>
    <dbReference type="NCBI Taxonomy" id="342808"/>
    <lineage>
        <taxon>Eukaryota</taxon>
        <taxon>Metamonada</taxon>
        <taxon>Preaxostyla</taxon>
        <taxon>Paratrimastigidae</taxon>
        <taxon>Paratrimastix</taxon>
    </lineage>
</organism>
<comment type="caution">
    <text evidence="2">The sequence shown here is derived from an EMBL/GenBank/DDBJ whole genome shotgun (WGS) entry which is preliminary data.</text>
</comment>
<dbReference type="Gene3D" id="3.80.10.10">
    <property type="entry name" value="Ribonuclease Inhibitor"/>
    <property type="match status" value="2"/>
</dbReference>
<evidence type="ECO:0000313" key="2">
    <source>
        <dbReference type="EMBL" id="KAJ4461987.1"/>
    </source>
</evidence>
<proteinExistence type="predicted"/>
<dbReference type="EMBL" id="JAPMOS010000005">
    <property type="protein sequence ID" value="KAJ4461987.1"/>
    <property type="molecule type" value="Genomic_DNA"/>
</dbReference>
<accession>A0ABQ8UW60</accession>
<keyword evidence="3" id="KW-1185">Reference proteome</keyword>
<protein>
    <submittedName>
        <fullName evidence="2">Uncharacterized protein</fullName>
    </submittedName>
</protein>
<dbReference type="Proteomes" id="UP001141327">
    <property type="component" value="Unassembled WGS sequence"/>
</dbReference>